<dbReference type="InterPro" id="IPR001193">
    <property type="entry name" value="MBTPS2"/>
</dbReference>
<feature type="region of interest" description="Disordered" evidence="8">
    <location>
        <begin position="1"/>
        <end position="53"/>
    </location>
</feature>
<feature type="domain" description="Peptidase M50" evidence="10">
    <location>
        <begin position="254"/>
        <end position="403"/>
    </location>
</feature>
<dbReference type="Proteomes" id="UP001430306">
    <property type="component" value="Unassembled WGS sequence"/>
</dbReference>
<feature type="region of interest" description="Disordered" evidence="8">
    <location>
        <begin position="143"/>
        <end position="162"/>
    </location>
</feature>
<dbReference type="Pfam" id="PF02163">
    <property type="entry name" value="Peptidase_M50"/>
    <property type="match status" value="1"/>
</dbReference>
<evidence type="ECO:0000313" key="11">
    <source>
        <dbReference type="EMBL" id="MCC9644473.1"/>
    </source>
</evidence>
<feature type="transmembrane region" description="Helical" evidence="9">
    <location>
        <begin position="482"/>
        <end position="503"/>
    </location>
</feature>
<reference evidence="11" key="1">
    <citation type="submission" date="2021-11" db="EMBL/GenBank/DDBJ databases">
        <title>Genome sequence.</title>
        <authorList>
            <person name="Sun Q."/>
        </authorList>
    </citation>
    <scope>NUCLEOTIDE SEQUENCE</scope>
    <source>
        <strain evidence="11">JC740</strain>
    </source>
</reference>
<feature type="compositionally biased region" description="Basic and acidic residues" evidence="8">
    <location>
        <begin position="9"/>
        <end position="28"/>
    </location>
</feature>
<evidence type="ECO:0000313" key="12">
    <source>
        <dbReference type="Proteomes" id="UP001430306"/>
    </source>
</evidence>
<dbReference type="EMBL" id="JAJKFW010000055">
    <property type="protein sequence ID" value="MCC9644473.1"/>
    <property type="molecule type" value="Genomic_DNA"/>
</dbReference>
<keyword evidence="7" id="KW-0175">Coiled coil</keyword>
<feature type="transmembrane region" description="Helical" evidence="9">
    <location>
        <begin position="441"/>
        <end position="461"/>
    </location>
</feature>
<feature type="coiled-coil region" evidence="7">
    <location>
        <begin position="582"/>
        <end position="609"/>
    </location>
</feature>
<evidence type="ECO:0000259" key="10">
    <source>
        <dbReference type="Pfam" id="PF02163"/>
    </source>
</evidence>
<sequence length="771" mass="84876">MDSYTDQTRGVDDRMVRTDISESMESKDATAALSSASGLPNRELDPSASRDSAPKVCLDPEVEFQICEVAGVTITRASHGGTGQHFQFGSAEYHVAKLLNGERTTAEIVQTVQEDGLDWTAEDVAEFIAVLVAQKVATVRNTEKPPIENTASDEESPKSTRPSIATSLLPLIAPVMKGLSWLISLRLPLVNANRPADRVLPWMKWSFTQNGLVIAGSFIAISLFFASLQSVPLANELRRVFDSQLWIGLIVLWAAMKLVHEMGHAVAARAYGVQVGKAGVMFFLFAPLAYVDVSNAWRLPSRFSRAAIAMAGVYWELLIASVAYWVWCAHPSDFSAHIAAQVFLVAGPATLLVNANPLLRLDGYYVLSDWADVPNLREQGRKLFGGWLQRKLFGMRAPSCKLTGWRRPFAAWHAAASVVFQVVWMGGLVVVVSMWAGPLGMLMATAAVMLWVLVPSVRLVGRVWNYQGSSETFSKWSHRRRAIWTCVTLVFVGQFLVTLPSPLSRPVPVAVQFANDQVLRSPINGFVDRVVLGSGEAVMAGQVILELRDDELVAKRDATQLELAAEEINWQRHEGLGELGLAEAARQKSDSLRRSLKELNAQVDSLRVVAQRDGEILTTNMDDLENSYVRQGQELVHIGVRQHMELLISVGEKDLDAYRATLQKGEAMQVLFRGGQVIEVAPGKLQPRASREIPHPAMSATVDGPLPVAPAKKQGENADPFELLTPRFQSIVALSPALSDRVRAGEVGQMALRDPRSVGRRFWEWFSDDSQ</sequence>
<evidence type="ECO:0000256" key="9">
    <source>
        <dbReference type="SAM" id="Phobius"/>
    </source>
</evidence>
<feature type="transmembrane region" description="Helical" evidence="9">
    <location>
        <begin position="240"/>
        <end position="259"/>
    </location>
</feature>
<evidence type="ECO:0000256" key="3">
    <source>
        <dbReference type="ARBA" id="ARBA00007931"/>
    </source>
</evidence>
<keyword evidence="5 9" id="KW-1133">Transmembrane helix</keyword>
<comment type="caution">
    <text evidence="11">The sequence shown here is derived from an EMBL/GenBank/DDBJ whole genome shotgun (WGS) entry which is preliminary data.</text>
</comment>
<dbReference type="GO" id="GO:0008233">
    <property type="term" value="F:peptidase activity"/>
    <property type="evidence" value="ECO:0007669"/>
    <property type="project" value="UniProtKB-KW"/>
</dbReference>
<dbReference type="GO" id="GO:0006508">
    <property type="term" value="P:proteolysis"/>
    <property type="evidence" value="ECO:0007669"/>
    <property type="project" value="UniProtKB-KW"/>
</dbReference>
<feature type="transmembrane region" description="Helical" evidence="9">
    <location>
        <begin position="303"/>
        <end position="326"/>
    </location>
</feature>
<name>A0ABS8NNV5_9BACT</name>
<keyword evidence="6 9" id="KW-0472">Membrane</keyword>
<evidence type="ECO:0000256" key="1">
    <source>
        <dbReference type="ARBA" id="ARBA00001947"/>
    </source>
</evidence>
<comment type="subcellular location">
    <subcellularLocation>
        <location evidence="2">Endomembrane system</location>
        <topology evidence="2">Multi-pass membrane protein</topology>
    </subcellularLocation>
</comment>
<protein>
    <submittedName>
        <fullName evidence="11">Site-2 protease family protein</fullName>
    </submittedName>
</protein>
<evidence type="ECO:0000256" key="8">
    <source>
        <dbReference type="SAM" id="MobiDB-lite"/>
    </source>
</evidence>
<evidence type="ECO:0000256" key="2">
    <source>
        <dbReference type="ARBA" id="ARBA00004127"/>
    </source>
</evidence>
<comment type="cofactor">
    <cofactor evidence="1">
        <name>Zn(2+)</name>
        <dbReference type="ChEBI" id="CHEBI:29105"/>
    </cofactor>
</comment>
<dbReference type="PANTHER" id="PTHR13325:SF3">
    <property type="entry name" value="MEMBRANE-BOUND TRANSCRIPTION FACTOR SITE-2 PROTEASE"/>
    <property type="match status" value="1"/>
</dbReference>
<accession>A0ABS8NNV5</accession>
<keyword evidence="11" id="KW-0645">Protease</keyword>
<evidence type="ECO:0000256" key="4">
    <source>
        <dbReference type="ARBA" id="ARBA00022692"/>
    </source>
</evidence>
<dbReference type="InterPro" id="IPR008915">
    <property type="entry name" value="Peptidase_M50"/>
</dbReference>
<evidence type="ECO:0000256" key="6">
    <source>
        <dbReference type="ARBA" id="ARBA00023136"/>
    </source>
</evidence>
<gene>
    <name evidence="11" type="ORF">LOC71_19550</name>
</gene>
<dbReference type="RefSeq" id="WP_230276207.1">
    <property type="nucleotide sequence ID" value="NZ_JAJKFW010000055.1"/>
</dbReference>
<organism evidence="11 12">
    <name type="scientific">Rhodopirellula halodulae</name>
    <dbReference type="NCBI Taxonomy" id="2894198"/>
    <lineage>
        <taxon>Bacteria</taxon>
        <taxon>Pseudomonadati</taxon>
        <taxon>Planctomycetota</taxon>
        <taxon>Planctomycetia</taxon>
        <taxon>Pirellulales</taxon>
        <taxon>Pirellulaceae</taxon>
        <taxon>Rhodopirellula</taxon>
    </lineage>
</organism>
<proteinExistence type="inferred from homology"/>
<evidence type="ECO:0000256" key="7">
    <source>
        <dbReference type="SAM" id="Coils"/>
    </source>
</evidence>
<comment type="similarity">
    <text evidence="3">Belongs to the peptidase M50B family.</text>
</comment>
<feature type="transmembrane region" description="Helical" evidence="9">
    <location>
        <begin position="411"/>
        <end position="435"/>
    </location>
</feature>
<feature type="transmembrane region" description="Helical" evidence="9">
    <location>
        <begin position="207"/>
        <end position="228"/>
    </location>
</feature>
<dbReference type="PANTHER" id="PTHR13325">
    <property type="entry name" value="PROTEASE M50 MEMBRANE-BOUND TRANSCRIPTION FACTOR SITE 2 PROTEASE"/>
    <property type="match status" value="1"/>
</dbReference>
<feature type="transmembrane region" description="Helical" evidence="9">
    <location>
        <begin position="271"/>
        <end position="291"/>
    </location>
</feature>
<keyword evidence="11" id="KW-0378">Hydrolase</keyword>
<keyword evidence="4 9" id="KW-0812">Transmembrane</keyword>
<evidence type="ECO:0000256" key="5">
    <source>
        <dbReference type="ARBA" id="ARBA00022989"/>
    </source>
</evidence>
<keyword evidence="12" id="KW-1185">Reference proteome</keyword>
<dbReference type="SUPFAM" id="SSF111369">
    <property type="entry name" value="HlyD-like secretion proteins"/>
    <property type="match status" value="1"/>
</dbReference>